<reference evidence="2" key="1">
    <citation type="submission" date="2021-10" db="EMBL/GenBank/DDBJ databases">
        <title>Collection of gut derived symbiotic bacterial strains cultured from healthy donors.</title>
        <authorList>
            <person name="Lin H."/>
            <person name="Littmann E."/>
            <person name="Kohout C."/>
            <person name="Pamer E.G."/>
        </authorList>
    </citation>
    <scope>NUCLEOTIDE SEQUENCE</scope>
    <source>
        <strain evidence="2">DFI.4.48</strain>
    </source>
</reference>
<evidence type="ECO:0000259" key="1">
    <source>
        <dbReference type="PROSITE" id="PS50943"/>
    </source>
</evidence>
<name>A0AAW4VXQ7_9FIRM</name>
<organism evidence="2 3">
    <name type="scientific">Faecalibacillus faecis</name>
    <dbReference type="NCBI Taxonomy" id="1982628"/>
    <lineage>
        <taxon>Bacteria</taxon>
        <taxon>Bacillati</taxon>
        <taxon>Bacillota</taxon>
        <taxon>Erysipelotrichia</taxon>
        <taxon>Erysipelotrichales</taxon>
        <taxon>Coprobacillaceae</taxon>
        <taxon>Faecalibacillus</taxon>
    </lineage>
</organism>
<evidence type="ECO:0000313" key="3">
    <source>
        <dbReference type="Proteomes" id="UP001198439"/>
    </source>
</evidence>
<dbReference type="EMBL" id="JAJDKZ010000145">
    <property type="protein sequence ID" value="MCB8611559.1"/>
    <property type="molecule type" value="Genomic_DNA"/>
</dbReference>
<dbReference type="PROSITE" id="PS50943">
    <property type="entry name" value="HTH_CROC1"/>
    <property type="match status" value="1"/>
</dbReference>
<comment type="caution">
    <text evidence="2">The sequence shown here is derived from an EMBL/GenBank/DDBJ whole genome shotgun (WGS) entry which is preliminary data.</text>
</comment>
<accession>A0AAW4VXQ7</accession>
<dbReference type="InterPro" id="IPR010982">
    <property type="entry name" value="Lambda_DNA-bd_dom_sf"/>
</dbReference>
<dbReference type="RefSeq" id="WP_227280144.1">
    <property type="nucleotide sequence ID" value="NZ_JAJDKZ010000145.1"/>
</dbReference>
<protein>
    <submittedName>
        <fullName evidence="2">Helix-turn-helix domain-containing protein</fullName>
    </submittedName>
</protein>
<evidence type="ECO:0000313" key="2">
    <source>
        <dbReference type="EMBL" id="MCB8611559.1"/>
    </source>
</evidence>
<dbReference type="Pfam" id="PF01381">
    <property type="entry name" value="HTH_3"/>
    <property type="match status" value="1"/>
</dbReference>
<gene>
    <name evidence="2" type="ORF">LJD69_13280</name>
</gene>
<dbReference type="InterPro" id="IPR001387">
    <property type="entry name" value="Cro/C1-type_HTH"/>
</dbReference>
<dbReference type="AlphaFoldDB" id="A0AAW4VXQ7"/>
<dbReference type="CDD" id="cd00093">
    <property type="entry name" value="HTH_XRE"/>
    <property type="match status" value="1"/>
</dbReference>
<dbReference type="SUPFAM" id="SSF47413">
    <property type="entry name" value="lambda repressor-like DNA-binding domains"/>
    <property type="match status" value="1"/>
</dbReference>
<feature type="domain" description="HTH cro/C1-type" evidence="1">
    <location>
        <begin position="10"/>
        <end position="41"/>
    </location>
</feature>
<sequence>MDIQKIGNYIKCKRKAQGLTQAELAGLLGITNKAVSKWENG</sequence>
<proteinExistence type="predicted"/>
<dbReference type="GO" id="GO:0003677">
    <property type="term" value="F:DNA binding"/>
    <property type="evidence" value="ECO:0007669"/>
    <property type="project" value="InterPro"/>
</dbReference>
<dbReference type="Proteomes" id="UP001198439">
    <property type="component" value="Unassembled WGS sequence"/>
</dbReference>
<feature type="non-terminal residue" evidence="2">
    <location>
        <position position="41"/>
    </location>
</feature>
<dbReference type="Gene3D" id="1.10.260.40">
    <property type="entry name" value="lambda repressor-like DNA-binding domains"/>
    <property type="match status" value="1"/>
</dbReference>